<gene>
    <name evidence="2" type="ORF">F5X68DRAFT_238913</name>
</gene>
<keyword evidence="3" id="KW-1185">Reference proteome</keyword>
<feature type="region of interest" description="Disordered" evidence="1">
    <location>
        <begin position="1036"/>
        <end position="1061"/>
    </location>
</feature>
<dbReference type="PANTHER" id="PTHR32387:SF0">
    <property type="entry name" value="PROTEIN NO VEIN"/>
    <property type="match status" value="1"/>
</dbReference>
<dbReference type="InterPro" id="IPR036890">
    <property type="entry name" value="HATPase_C_sf"/>
</dbReference>
<dbReference type="PANTHER" id="PTHR32387">
    <property type="entry name" value="WU:FJ29H11"/>
    <property type="match status" value="1"/>
</dbReference>
<proteinExistence type="predicted"/>
<feature type="compositionally biased region" description="Basic and acidic residues" evidence="1">
    <location>
        <begin position="1036"/>
        <end position="1049"/>
    </location>
</feature>
<feature type="region of interest" description="Disordered" evidence="1">
    <location>
        <begin position="1148"/>
        <end position="1261"/>
    </location>
</feature>
<evidence type="ECO:0000256" key="1">
    <source>
        <dbReference type="SAM" id="MobiDB-lite"/>
    </source>
</evidence>
<dbReference type="Gene3D" id="3.30.565.10">
    <property type="entry name" value="Histidine kinase-like ATPase, C-terminal domain"/>
    <property type="match status" value="1"/>
</dbReference>
<sequence>MQLPNTVPTSRESANTVLNQILDDRGTANDFAITGITNALDLIALQLYSKSTPFIAELIQNADDNKFNPDSVPSLEFTLIPDEQNNNNHVLLVECNDSPGLTCSQVDSLAHVGNSTKAQQADSTTRQQTGEKGIGFKSVFKIADVVDVCSGFFEFRLDNTKKLGMLRPLIHDFPRPKRPGWTQFLLHLRTASDYDTVKKSLEALKPQQLLFLRSLRVIKVTAPDFQSTYNTDSQPVAQNQNAEIKTLVSDDSEGVKKRDYFLLRTIVKNMPTATEGRLHVSSAELVLGFPISPPEGNEHPTQNAYAFLPIRDFGFRFIIQADFVVAASREDLEWNITLRDTIPSAFATAVRYFNSNELHPKFIGQLAWARYHWPELLLYTRDDAFWGEVTSSIAETLSGRPVLETRAGSFKRCNEVLSIPSEYRTQDGTLPMIDLQSRLATHLSFKYNQGNESMLLKIFGIKNRNTQDPGIKKMNSAMFRRDLDEFINNDVTLCDGRTFAAVDSVWRDLVATPFKTEHLKPLMKLRLVPIHDEVDGDTWVKPGDNIFFSTPRVSVSNLAKNLDFYIVDRGRCSGPEWERLVRELKVKDLDPAAAIDKIRRQHQDQSQKRKFLNWTKDAILLFRARSHIPEDFDLSALWFLTNGNKKRLRGSEIYLKGCPLLAGPMCTLSDDYTGLLSPAEHIYDPTSSTWRSTTAYVRNKPDCILGHDALPEQYRDFETLFGRYARVRTITSQDVLAEIQELSPDGHDNNISMDIILRAKALIQTLDDALRAEAYILPDGSAKALLKCAFLPARTDAGVELCTAAKCYIPDDTSVQELFASHFAMVDTTLQDIAQLQPLIDCLGLKRRLLSVAATRDTQVNRATINNARTEELRRKMQWFCKLSDSPTEEMLASLAQTTVWDVKTITVTYSLEAKTAKRTTDAFWVEKKTQPQSQINIYLSPKATSGTWAYIDQDLSSILAEDCKITKTKNCQLLPTLLRISADEIPALLDRQRINRAHFELVNGWMAPPDSDSDGTMSVGDPDVGVVEKIDDMEGVQNEDRAQDDNVAKSENAAQDDDMAQDDRVNAGASVAQETVPVDNVAQGRGLAQDDNMVLDADMNDNDLVDDDNTARQDHVAQNDIDDQHDVFQDDDVFDGFMVQDDMAQDEAALSAHERHPVRSSFSPRGADAVLRKESSSRPPSRAGRRIPRPSTAGSSTGFATPRRRTLPDEDDAEVSPPKRSCPQTPVGFAASGCGDDDDAAPVVMEPGPATPGGQHEGQREGHQLNMTVDDAQVGPSLAANIKGENIAQIHELCRRQLAGWNDDEHWTGRLNRERQGSLPRKDLPSYFTYKDFGDGGMVTMMEELGLEHPHLDQLKGKTVTYHIDIKATEGKFKEPFTMTWSQHTMARNLMIGGSVNPEGSPPKDVYVLMRICRVDDIHPDIHVRLDHWSDIRDGKHTVRYSEAVVTPETNRFYNAMSQ</sequence>
<dbReference type="EMBL" id="JAGSXJ010000001">
    <property type="protein sequence ID" value="KAH6697490.1"/>
    <property type="molecule type" value="Genomic_DNA"/>
</dbReference>
<comment type="caution">
    <text evidence="2">The sequence shown here is derived from an EMBL/GenBank/DDBJ whole genome shotgun (WGS) entry which is preliminary data.</text>
</comment>
<reference evidence="2" key="1">
    <citation type="journal article" date="2021" name="Nat. Commun.">
        <title>Genetic determinants of endophytism in the Arabidopsis root mycobiome.</title>
        <authorList>
            <person name="Mesny F."/>
            <person name="Miyauchi S."/>
            <person name="Thiergart T."/>
            <person name="Pickel B."/>
            <person name="Atanasova L."/>
            <person name="Karlsson M."/>
            <person name="Huettel B."/>
            <person name="Barry K.W."/>
            <person name="Haridas S."/>
            <person name="Chen C."/>
            <person name="Bauer D."/>
            <person name="Andreopoulos W."/>
            <person name="Pangilinan J."/>
            <person name="LaButti K."/>
            <person name="Riley R."/>
            <person name="Lipzen A."/>
            <person name="Clum A."/>
            <person name="Drula E."/>
            <person name="Henrissat B."/>
            <person name="Kohler A."/>
            <person name="Grigoriev I.V."/>
            <person name="Martin F.M."/>
            <person name="Hacquard S."/>
        </authorList>
    </citation>
    <scope>NUCLEOTIDE SEQUENCE</scope>
    <source>
        <strain evidence="2">MPI-SDFR-AT-0117</strain>
    </source>
</reference>
<evidence type="ECO:0000313" key="2">
    <source>
        <dbReference type="EMBL" id="KAH6697490.1"/>
    </source>
</evidence>
<dbReference type="OrthoDB" id="1262810at2759"/>
<evidence type="ECO:0000313" key="3">
    <source>
        <dbReference type="Proteomes" id="UP000770015"/>
    </source>
</evidence>
<name>A0A9P9AH95_9PEZI</name>
<organism evidence="2 3">
    <name type="scientific">Plectosphaerella plurivora</name>
    <dbReference type="NCBI Taxonomy" id="936078"/>
    <lineage>
        <taxon>Eukaryota</taxon>
        <taxon>Fungi</taxon>
        <taxon>Dikarya</taxon>
        <taxon>Ascomycota</taxon>
        <taxon>Pezizomycotina</taxon>
        <taxon>Sordariomycetes</taxon>
        <taxon>Hypocreomycetidae</taxon>
        <taxon>Glomerellales</taxon>
        <taxon>Plectosphaerellaceae</taxon>
        <taxon>Plectosphaerella</taxon>
    </lineage>
</organism>
<accession>A0A9P9AH95</accession>
<dbReference type="SUPFAM" id="SSF55874">
    <property type="entry name" value="ATPase domain of HSP90 chaperone/DNA topoisomerase II/histidine kinase"/>
    <property type="match status" value="1"/>
</dbReference>
<dbReference type="InterPro" id="IPR052957">
    <property type="entry name" value="Auxin_embryo_med"/>
</dbReference>
<protein>
    <submittedName>
        <fullName evidence="2">Uncharacterized protein</fullName>
    </submittedName>
</protein>
<dbReference type="Proteomes" id="UP000770015">
    <property type="component" value="Unassembled WGS sequence"/>
</dbReference>